<comment type="subcellular location">
    <subcellularLocation>
        <location evidence="1">Endomembrane system</location>
        <topology evidence="1">Multi-pass membrane protein</topology>
    </subcellularLocation>
    <subcellularLocation>
        <location evidence="2">Golgi apparatus membrane</location>
    </subcellularLocation>
</comment>
<comment type="domain">
    <text evidence="14">The DHHC domain is required for palmitoyltransferase activity.</text>
</comment>
<dbReference type="FunFam" id="1.25.40.20:FF:000300">
    <property type="entry name" value="S-acyltransferase"/>
    <property type="match status" value="1"/>
</dbReference>
<feature type="repeat" description="ANK" evidence="13">
    <location>
        <begin position="118"/>
        <end position="150"/>
    </location>
</feature>
<reference evidence="17 19" key="2">
    <citation type="journal article" date="2018" name="Plant J.">
        <title>The Physcomitrella patens chromosome-scale assembly reveals moss genome structure and evolution.</title>
        <authorList>
            <person name="Lang D."/>
            <person name="Ullrich K.K."/>
            <person name="Murat F."/>
            <person name="Fuchs J."/>
            <person name="Jenkins J."/>
            <person name="Haas F.B."/>
            <person name="Piednoel M."/>
            <person name="Gundlach H."/>
            <person name="Van Bel M."/>
            <person name="Meyberg R."/>
            <person name="Vives C."/>
            <person name="Morata J."/>
            <person name="Symeonidi A."/>
            <person name="Hiss M."/>
            <person name="Muchero W."/>
            <person name="Kamisugi Y."/>
            <person name="Saleh O."/>
            <person name="Blanc G."/>
            <person name="Decker E.L."/>
            <person name="van Gessel N."/>
            <person name="Grimwood J."/>
            <person name="Hayes R.D."/>
            <person name="Graham S.W."/>
            <person name="Gunter L.E."/>
            <person name="McDaniel S.F."/>
            <person name="Hoernstein S.N.W."/>
            <person name="Larsson A."/>
            <person name="Li F.W."/>
            <person name="Perroud P.F."/>
            <person name="Phillips J."/>
            <person name="Ranjan P."/>
            <person name="Rokshar D.S."/>
            <person name="Rothfels C.J."/>
            <person name="Schneider L."/>
            <person name="Shu S."/>
            <person name="Stevenson D.W."/>
            <person name="Thummler F."/>
            <person name="Tillich M."/>
            <person name="Villarreal Aguilar J.C."/>
            <person name="Widiez T."/>
            <person name="Wong G.K."/>
            <person name="Wymore A."/>
            <person name="Zhang Y."/>
            <person name="Zimmer A.D."/>
            <person name="Quatrano R.S."/>
            <person name="Mayer K.F.X."/>
            <person name="Goodstein D."/>
            <person name="Casacuberta J.M."/>
            <person name="Vandepoele K."/>
            <person name="Reski R."/>
            <person name="Cuming A.C."/>
            <person name="Tuskan G.A."/>
            <person name="Maumus F."/>
            <person name="Salse J."/>
            <person name="Schmutz J."/>
            <person name="Rensing S.A."/>
        </authorList>
    </citation>
    <scope>NUCLEOTIDE SEQUENCE [LARGE SCALE GENOMIC DNA]</scope>
    <source>
        <strain evidence="18 19">cv. Gransden 2004</strain>
    </source>
</reference>
<evidence type="ECO:0000256" key="1">
    <source>
        <dbReference type="ARBA" id="ARBA00004127"/>
    </source>
</evidence>
<dbReference type="AlphaFoldDB" id="A0A2K1JQT9"/>
<feature type="region of interest" description="Disordered" evidence="15">
    <location>
        <begin position="608"/>
        <end position="645"/>
    </location>
</feature>
<dbReference type="PaxDb" id="3218-PP1S70_186V6.2"/>
<proteinExistence type="inferred from homology"/>
<name>A0A2K1JQT9_PHYPA</name>
<keyword evidence="7 14" id="KW-1133">Transmembrane helix</keyword>
<dbReference type="Gramene" id="Pp3c12_14430V3.1">
    <property type="protein sequence ID" value="Pp3c12_14430V3.1"/>
    <property type="gene ID" value="Pp3c12_14430"/>
</dbReference>
<dbReference type="Pfam" id="PF01529">
    <property type="entry name" value="DHHC"/>
    <property type="match status" value="1"/>
</dbReference>
<evidence type="ECO:0000256" key="12">
    <source>
        <dbReference type="ARBA" id="ARBA00048048"/>
    </source>
</evidence>
<keyword evidence="6" id="KW-0677">Repeat</keyword>
<feature type="transmembrane region" description="Helical" evidence="14">
    <location>
        <begin position="477"/>
        <end position="500"/>
    </location>
</feature>
<accession>A0A2K1JQT9</accession>
<dbReference type="PANTHER" id="PTHR24161:SF17">
    <property type="entry name" value="PALMITOYLTRANSFERASE"/>
    <property type="match status" value="1"/>
</dbReference>
<feature type="repeat" description="ANK" evidence="13">
    <location>
        <begin position="218"/>
        <end position="250"/>
    </location>
</feature>
<keyword evidence="10 14" id="KW-0472">Membrane</keyword>
<dbReference type="STRING" id="3218.A0A2K1JQT9"/>
<dbReference type="OrthoDB" id="331948at2759"/>
<dbReference type="Gramene" id="Pp3c12_14430V3.2">
    <property type="protein sequence ID" value="Pp3c12_14430V3.2"/>
    <property type="gene ID" value="Pp3c12_14430"/>
</dbReference>
<keyword evidence="9 13" id="KW-0040">ANK repeat</keyword>
<dbReference type="EnsemblPlants" id="Pp3c12_14430V3.1">
    <property type="protein sequence ID" value="Pp3c12_14430V3.1"/>
    <property type="gene ID" value="Pp3c12_14430"/>
</dbReference>
<dbReference type="SUPFAM" id="SSF48403">
    <property type="entry name" value="Ankyrin repeat"/>
    <property type="match status" value="1"/>
</dbReference>
<keyword evidence="4 14" id="KW-0808">Transferase</keyword>
<dbReference type="PROSITE" id="PS50088">
    <property type="entry name" value="ANK_REPEAT"/>
    <property type="match status" value="4"/>
</dbReference>
<evidence type="ECO:0000256" key="4">
    <source>
        <dbReference type="ARBA" id="ARBA00022679"/>
    </source>
</evidence>
<organism evidence="17">
    <name type="scientific">Physcomitrium patens</name>
    <name type="common">Spreading-leaved earth moss</name>
    <name type="synonym">Physcomitrella patens</name>
    <dbReference type="NCBI Taxonomy" id="3218"/>
    <lineage>
        <taxon>Eukaryota</taxon>
        <taxon>Viridiplantae</taxon>
        <taxon>Streptophyta</taxon>
        <taxon>Embryophyta</taxon>
        <taxon>Bryophyta</taxon>
        <taxon>Bryophytina</taxon>
        <taxon>Bryopsida</taxon>
        <taxon>Funariidae</taxon>
        <taxon>Funariales</taxon>
        <taxon>Funariaceae</taxon>
        <taxon>Physcomitrium</taxon>
    </lineage>
</organism>
<evidence type="ECO:0000256" key="7">
    <source>
        <dbReference type="ARBA" id="ARBA00022989"/>
    </source>
</evidence>
<dbReference type="EnsemblPlants" id="Pp3c12_14430V3.2">
    <property type="protein sequence ID" value="Pp3c12_14430V3.2"/>
    <property type="gene ID" value="Pp3c12_14430"/>
</dbReference>
<evidence type="ECO:0000313" key="17">
    <source>
        <dbReference type="EMBL" id="PNR43898.1"/>
    </source>
</evidence>
<evidence type="ECO:0000256" key="15">
    <source>
        <dbReference type="SAM" id="MobiDB-lite"/>
    </source>
</evidence>
<dbReference type="RefSeq" id="XP_024391236.1">
    <property type="nucleotide sequence ID" value="XM_024535468.2"/>
</dbReference>
<feature type="domain" description="Palmitoyltransferase DHHC" evidence="16">
    <location>
        <begin position="392"/>
        <end position="519"/>
    </location>
</feature>
<reference evidence="17 19" key="1">
    <citation type="journal article" date="2008" name="Science">
        <title>The Physcomitrella genome reveals evolutionary insights into the conquest of land by plants.</title>
        <authorList>
            <person name="Rensing S."/>
            <person name="Lang D."/>
            <person name="Zimmer A."/>
            <person name="Terry A."/>
            <person name="Salamov A."/>
            <person name="Shapiro H."/>
            <person name="Nishiyama T."/>
            <person name="Perroud P.-F."/>
            <person name="Lindquist E."/>
            <person name="Kamisugi Y."/>
            <person name="Tanahashi T."/>
            <person name="Sakakibara K."/>
            <person name="Fujita T."/>
            <person name="Oishi K."/>
            <person name="Shin-I T."/>
            <person name="Kuroki Y."/>
            <person name="Toyoda A."/>
            <person name="Suzuki Y."/>
            <person name="Hashimoto A."/>
            <person name="Yamaguchi K."/>
            <person name="Sugano A."/>
            <person name="Kohara Y."/>
            <person name="Fujiyama A."/>
            <person name="Anterola A."/>
            <person name="Aoki S."/>
            <person name="Ashton N."/>
            <person name="Barbazuk W.B."/>
            <person name="Barker E."/>
            <person name="Bennetzen J."/>
            <person name="Bezanilla M."/>
            <person name="Blankenship R."/>
            <person name="Cho S.H."/>
            <person name="Dutcher S."/>
            <person name="Estelle M."/>
            <person name="Fawcett J.A."/>
            <person name="Gundlach H."/>
            <person name="Hanada K."/>
            <person name="Heyl A."/>
            <person name="Hicks K.A."/>
            <person name="Hugh J."/>
            <person name="Lohr M."/>
            <person name="Mayer K."/>
            <person name="Melkozernov A."/>
            <person name="Murata T."/>
            <person name="Nelson D."/>
            <person name="Pils B."/>
            <person name="Prigge M."/>
            <person name="Reiss B."/>
            <person name="Renner T."/>
            <person name="Rombauts S."/>
            <person name="Rushton P."/>
            <person name="Sanderfoot A."/>
            <person name="Schween G."/>
            <person name="Shiu S.-H."/>
            <person name="Stueber K."/>
            <person name="Theodoulou F.L."/>
            <person name="Tu H."/>
            <person name="Van de Peer Y."/>
            <person name="Verrier P.J."/>
            <person name="Waters E."/>
            <person name="Wood A."/>
            <person name="Yang L."/>
            <person name="Cove D."/>
            <person name="Cuming A."/>
            <person name="Hasebe M."/>
            <person name="Lucas S."/>
            <person name="Mishler D.B."/>
            <person name="Reski R."/>
            <person name="Grigoriev I."/>
            <person name="Quatrano R.S."/>
            <person name="Boore J.L."/>
        </authorList>
    </citation>
    <scope>NUCLEOTIDE SEQUENCE [LARGE SCALE GENOMIC DNA]</scope>
    <source>
        <strain evidence="18 19">cv. Gransden 2004</strain>
    </source>
</reference>
<keyword evidence="19" id="KW-1185">Reference proteome</keyword>
<dbReference type="EC" id="2.3.1.225" evidence="14"/>
<dbReference type="KEGG" id="ppp:112289831"/>
<keyword evidence="11" id="KW-0449">Lipoprotein</keyword>
<feature type="repeat" description="ANK" evidence="13">
    <location>
        <begin position="85"/>
        <end position="117"/>
    </location>
</feature>
<evidence type="ECO:0000256" key="5">
    <source>
        <dbReference type="ARBA" id="ARBA00022692"/>
    </source>
</evidence>
<dbReference type="Proteomes" id="UP000006727">
    <property type="component" value="Chromosome 12"/>
</dbReference>
<evidence type="ECO:0000256" key="9">
    <source>
        <dbReference type="ARBA" id="ARBA00023043"/>
    </source>
</evidence>
<evidence type="ECO:0000256" key="3">
    <source>
        <dbReference type="ARBA" id="ARBA00008574"/>
    </source>
</evidence>
<feature type="transmembrane region" description="Helical" evidence="14">
    <location>
        <begin position="331"/>
        <end position="349"/>
    </location>
</feature>
<dbReference type="Pfam" id="PF12796">
    <property type="entry name" value="Ank_2"/>
    <property type="match status" value="2"/>
</dbReference>
<evidence type="ECO:0000259" key="16">
    <source>
        <dbReference type="Pfam" id="PF01529"/>
    </source>
</evidence>
<dbReference type="PANTHER" id="PTHR24161">
    <property type="entry name" value="ANK_REP_REGION DOMAIN-CONTAINING PROTEIN-RELATED"/>
    <property type="match status" value="1"/>
</dbReference>
<keyword evidence="8" id="KW-0333">Golgi apparatus</keyword>
<dbReference type="RefSeq" id="XP_024391233.1">
    <property type="nucleotide sequence ID" value="XM_024535465.2"/>
</dbReference>
<feature type="transmembrane region" description="Helical" evidence="14">
    <location>
        <begin position="437"/>
        <end position="457"/>
    </location>
</feature>
<protein>
    <recommendedName>
        <fullName evidence="14">S-acyltransferase</fullName>
        <ecNumber evidence="14">2.3.1.225</ecNumber>
    </recommendedName>
    <alternativeName>
        <fullName evidence="14">Palmitoyltransferase</fullName>
    </alternativeName>
</protein>
<feature type="repeat" description="ANK" evidence="13">
    <location>
        <begin position="185"/>
        <end position="217"/>
    </location>
</feature>
<comment type="similarity">
    <text evidence="3 14">Belongs to the DHHC palmitoyltransferase family.</text>
</comment>
<evidence type="ECO:0000256" key="11">
    <source>
        <dbReference type="ARBA" id="ARBA00023288"/>
    </source>
</evidence>
<dbReference type="Gene3D" id="1.25.40.20">
    <property type="entry name" value="Ankyrin repeat-containing domain"/>
    <property type="match status" value="2"/>
</dbReference>
<keyword evidence="14" id="KW-0012">Acyltransferase</keyword>
<comment type="catalytic activity">
    <reaction evidence="12 14">
        <text>L-cysteinyl-[protein] + hexadecanoyl-CoA = S-hexadecanoyl-L-cysteinyl-[protein] + CoA</text>
        <dbReference type="Rhea" id="RHEA:36683"/>
        <dbReference type="Rhea" id="RHEA-COMP:10131"/>
        <dbReference type="Rhea" id="RHEA-COMP:11032"/>
        <dbReference type="ChEBI" id="CHEBI:29950"/>
        <dbReference type="ChEBI" id="CHEBI:57287"/>
        <dbReference type="ChEBI" id="CHEBI:57379"/>
        <dbReference type="ChEBI" id="CHEBI:74151"/>
        <dbReference type="EC" id="2.3.1.225"/>
    </reaction>
</comment>
<feature type="transmembrane region" description="Helical" evidence="14">
    <location>
        <begin position="296"/>
        <end position="319"/>
    </location>
</feature>
<gene>
    <name evidence="18" type="primary">LOC112289831</name>
    <name evidence="17" type="ORF">PHYPA_016281</name>
</gene>
<evidence type="ECO:0000313" key="19">
    <source>
        <dbReference type="Proteomes" id="UP000006727"/>
    </source>
</evidence>
<evidence type="ECO:0000256" key="13">
    <source>
        <dbReference type="PROSITE-ProRule" id="PRU00023"/>
    </source>
</evidence>
<dbReference type="GeneID" id="112289831"/>
<evidence type="ECO:0000256" key="2">
    <source>
        <dbReference type="ARBA" id="ARBA00004394"/>
    </source>
</evidence>
<dbReference type="GO" id="GO:0000139">
    <property type="term" value="C:Golgi membrane"/>
    <property type="evidence" value="ECO:0007669"/>
    <property type="project" value="UniProtKB-SubCell"/>
</dbReference>
<evidence type="ECO:0000256" key="6">
    <source>
        <dbReference type="ARBA" id="ARBA00022737"/>
    </source>
</evidence>
<dbReference type="RefSeq" id="XP_024391234.1">
    <property type="nucleotide sequence ID" value="XM_024535466.2"/>
</dbReference>
<reference evidence="18" key="3">
    <citation type="submission" date="2020-12" db="UniProtKB">
        <authorList>
            <consortium name="EnsemblPlants"/>
        </authorList>
    </citation>
    <scope>IDENTIFICATION</scope>
</reference>
<evidence type="ECO:0000256" key="8">
    <source>
        <dbReference type="ARBA" id="ARBA00023034"/>
    </source>
</evidence>
<dbReference type="SMART" id="SM00248">
    <property type="entry name" value="ANK"/>
    <property type="match status" value="6"/>
</dbReference>
<sequence>MEYLGFEEGSVWAHGRRMASEIEIVAEGVMPRESEGVSSSGDGGLKPDESQRKDDVYTAAAYGDVEKLRRLVEERGCSVVEPDSGGYYALQWCALNNRTAAAQYLLEHGADVNATDFTGQTALHWTAVRGSIQVAELLLQNGARVECADSHGYRTSHVAAQYGHTHLLYHIVTKWGAEVDPPDHDGRSPLHWASYKGFADCIRLLLFMDACLDRVDKEGCTPLHWAAIRGNLEACTVLVQAGTLDNLMTKESTGCTPAQLATDKGHRHVALFLTNARRIFTNRWDEKNRLGRFARLGLAPVLWAIIIGLLIIFINSVITSRSLLTITAGDGFWACLVIILATGGLFLLYRCTSKDPGYLTHMRGQPRDKNHEEPLLKRDLSSPALWAGYWAQLCPTCKIVRPLRSKHCSSCNRCVDQFDHHCPWISNCVGKNNKWDFFIFLCMEVTAMIIALCVTLHRLWLDPTAPSGGGKFLRHVALYHSGALVFLIGDIFLLLGTGMLTGMQAMQIARNITTNEMANSLRYAYLKGSDGRFRNPYDSGCRKNCVDFLLNGYNEDIEVPWEPIQQHGGVIQMGDRSIAAGAVGASLGGVPGQNSSNVANGLKNHVHSSTCSHNHQGHTHSGHIPVGLGNFGLPNHGNHDQDHTA</sequence>
<dbReference type="FunCoup" id="A0A2K1JQT9">
    <property type="interactions" value="3650"/>
</dbReference>
<dbReference type="EMBL" id="ABEU02000012">
    <property type="protein sequence ID" value="PNR43898.1"/>
    <property type="molecule type" value="Genomic_DNA"/>
</dbReference>
<evidence type="ECO:0000256" key="14">
    <source>
        <dbReference type="RuleBase" id="RU079119"/>
    </source>
</evidence>
<dbReference type="InterPro" id="IPR002110">
    <property type="entry name" value="Ankyrin_rpt"/>
</dbReference>
<dbReference type="GO" id="GO:0019706">
    <property type="term" value="F:protein-cysteine S-palmitoyltransferase activity"/>
    <property type="evidence" value="ECO:0007669"/>
    <property type="project" value="UniProtKB-EC"/>
</dbReference>
<keyword evidence="5 14" id="KW-0812">Transmembrane</keyword>
<evidence type="ECO:0000256" key="10">
    <source>
        <dbReference type="ARBA" id="ARBA00023136"/>
    </source>
</evidence>
<dbReference type="InterPro" id="IPR036770">
    <property type="entry name" value="Ankyrin_rpt-contain_sf"/>
</dbReference>
<dbReference type="InterPro" id="IPR001594">
    <property type="entry name" value="Palmitoyltrfase_DHHC"/>
</dbReference>
<evidence type="ECO:0000313" key="18">
    <source>
        <dbReference type="EnsemblPlants" id="Pp3c12_14430V3.1"/>
    </source>
</evidence>
<feature type="region of interest" description="Disordered" evidence="15">
    <location>
        <begin position="29"/>
        <end position="53"/>
    </location>
</feature>
<dbReference type="PROSITE" id="PS50297">
    <property type="entry name" value="ANK_REP_REGION"/>
    <property type="match status" value="4"/>
</dbReference>
<dbReference type="PROSITE" id="PS50216">
    <property type="entry name" value="DHHC"/>
    <property type="match status" value="1"/>
</dbReference>